<dbReference type="Proteomes" id="UP000264820">
    <property type="component" value="Unplaced"/>
</dbReference>
<dbReference type="GO" id="GO:0016887">
    <property type="term" value="F:ATP hydrolysis activity"/>
    <property type="evidence" value="ECO:0007669"/>
    <property type="project" value="InterPro"/>
</dbReference>
<keyword evidence="2" id="KW-1185">Reference proteome</keyword>
<reference evidence="1" key="2">
    <citation type="submission" date="2025-09" db="UniProtKB">
        <authorList>
            <consortium name="Ensembl"/>
        </authorList>
    </citation>
    <scope>IDENTIFICATION</scope>
</reference>
<proteinExistence type="predicted"/>
<accession>A0A3Q2Y180</accession>
<dbReference type="SUPFAM" id="SSF118116">
    <property type="entry name" value="DNA mismatch repair protein MutL"/>
    <property type="match status" value="1"/>
</dbReference>
<reference evidence="1" key="1">
    <citation type="submission" date="2025-08" db="UniProtKB">
        <authorList>
            <consortium name="Ensembl"/>
        </authorList>
    </citation>
    <scope>IDENTIFICATION</scope>
</reference>
<evidence type="ECO:0000313" key="1">
    <source>
        <dbReference type="Ensembl" id="ENSHCOP00000011115.1"/>
    </source>
</evidence>
<dbReference type="InterPro" id="IPR037198">
    <property type="entry name" value="MutL_C_sf"/>
</dbReference>
<organism evidence="1 2">
    <name type="scientific">Hippocampus comes</name>
    <name type="common">Tiger tail seahorse</name>
    <dbReference type="NCBI Taxonomy" id="109280"/>
    <lineage>
        <taxon>Eukaryota</taxon>
        <taxon>Metazoa</taxon>
        <taxon>Chordata</taxon>
        <taxon>Craniata</taxon>
        <taxon>Vertebrata</taxon>
        <taxon>Euteleostomi</taxon>
        <taxon>Actinopterygii</taxon>
        <taxon>Neopterygii</taxon>
        <taxon>Teleostei</taxon>
        <taxon>Neoteleostei</taxon>
        <taxon>Acanthomorphata</taxon>
        <taxon>Syngnathiaria</taxon>
        <taxon>Syngnathiformes</taxon>
        <taxon>Syngnathoidei</taxon>
        <taxon>Syngnathidae</taxon>
        <taxon>Hippocampus</taxon>
    </lineage>
</organism>
<name>A0A3Q2Y180_HIPCM</name>
<protein>
    <submittedName>
        <fullName evidence="1">MutL homolog 3</fullName>
    </submittedName>
</protein>
<dbReference type="GO" id="GO:0032300">
    <property type="term" value="C:mismatch repair complex"/>
    <property type="evidence" value="ECO:0007669"/>
    <property type="project" value="InterPro"/>
</dbReference>
<dbReference type="GO" id="GO:0140664">
    <property type="term" value="F:ATP-dependent DNA damage sensor activity"/>
    <property type="evidence" value="ECO:0007669"/>
    <property type="project" value="InterPro"/>
</dbReference>
<dbReference type="InterPro" id="IPR042120">
    <property type="entry name" value="MutL_C_dimsub"/>
</dbReference>
<evidence type="ECO:0000313" key="2">
    <source>
        <dbReference type="Proteomes" id="UP000264820"/>
    </source>
</evidence>
<dbReference type="Ensembl" id="ENSHCOT00000017736.1">
    <property type="protein sequence ID" value="ENSHCOP00000011115.1"/>
    <property type="gene ID" value="ENSHCOG00000013914.1"/>
</dbReference>
<dbReference type="GO" id="GO:0006298">
    <property type="term" value="P:mismatch repair"/>
    <property type="evidence" value="ECO:0007669"/>
    <property type="project" value="InterPro"/>
</dbReference>
<dbReference type="GeneTree" id="ENSGT00800000124176"/>
<dbReference type="PANTHER" id="PTHR10073">
    <property type="entry name" value="DNA MISMATCH REPAIR PROTEIN MLH, PMS, MUTL"/>
    <property type="match status" value="1"/>
</dbReference>
<dbReference type="InterPro" id="IPR038973">
    <property type="entry name" value="MutL/Mlh/Pms-like"/>
</dbReference>
<sequence>MAYVNKVTGLSKYEEPSMEETQARCTSDVTNMAVSVTCNSLLSLYSNWNNPVFVRPPEVGVDISSGQPGGLAVKIHNILFPYRFSKAMIHSMKVINQVDYKFLACLINTTDDTECEGNLLVLLDQHAAHERVRLENLIADSFEEDPNAPGERRLCSSTILPPLHICVTEEEQRLLRWILLHVQHNKEHFIRYTSTPPPPLIHLPDLPSQVCFITNSFQCNAGLCQCHR</sequence>
<dbReference type="AlphaFoldDB" id="A0A3Q2Y180"/>
<dbReference type="Gene3D" id="3.30.1540.20">
    <property type="entry name" value="MutL, C-terminal domain, dimerisation subdomain"/>
    <property type="match status" value="1"/>
</dbReference>
<dbReference type="PANTHER" id="PTHR10073:SF47">
    <property type="entry name" value="DNA MISMATCH REPAIR PROTEIN MLH3"/>
    <property type="match status" value="1"/>
</dbReference>